<dbReference type="HOGENOM" id="CLU_079620_0_0_4"/>
<dbReference type="Proteomes" id="UP000008385">
    <property type="component" value="Chromosome"/>
</dbReference>
<proteinExistence type="predicted"/>
<dbReference type="OrthoDB" id="6658153at2"/>
<name>F5XXP4_RAMTT</name>
<protein>
    <recommendedName>
        <fullName evidence="3">Pili assembly chaperone N-terminal domain-containing protein</fullName>
    </recommendedName>
</protein>
<organism evidence="1 2">
    <name type="scientific">Ramlibacter tataouinensis (strain ATCC BAA-407 / DSM 14655 / LMG 21543 / TTB310)</name>
    <dbReference type="NCBI Taxonomy" id="365046"/>
    <lineage>
        <taxon>Bacteria</taxon>
        <taxon>Pseudomonadati</taxon>
        <taxon>Pseudomonadota</taxon>
        <taxon>Betaproteobacteria</taxon>
        <taxon>Burkholderiales</taxon>
        <taxon>Comamonadaceae</taxon>
        <taxon>Ramlibacter</taxon>
    </lineage>
</organism>
<dbReference type="InterPro" id="IPR013783">
    <property type="entry name" value="Ig-like_fold"/>
</dbReference>
<sequence length="293" mass="31827">MAEHIILPMTFSAVFSRRRIALRAACGLLLSLWLADAARADLLVYPTRLVFEDNARAAQLDLNNNGNETATYRITVINRRMTDTGSFVEIDKPQPGELFADEMIRFSPRQVVLAPGATQTVRVSVRRPADLPQGEYRSHLHFERVPEASGGSNVEVAARPGELGVQLRMLVGVTIPVIVRQGATSATVSLSGLELSRRAAERMPTLAFVLNRAGNRSVYGDLGATFTPRGGTEQQVGKAAGVAVYTPNPLRRGRLELQLPPGLVLSRGTLRLSYRDRPEAGGKLLAEAVLPIP</sequence>
<dbReference type="PATRIC" id="fig|365046.3.peg.785"/>
<dbReference type="RefSeq" id="WP_013900080.1">
    <property type="nucleotide sequence ID" value="NC_015677.1"/>
</dbReference>
<evidence type="ECO:0008006" key="3">
    <source>
        <dbReference type="Google" id="ProtNLM"/>
    </source>
</evidence>
<dbReference type="EMBL" id="CP000245">
    <property type="protein sequence ID" value="AEG91847.1"/>
    <property type="molecule type" value="Genomic_DNA"/>
</dbReference>
<dbReference type="eggNOG" id="COG3121">
    <property type="taxonomic scope" value="Bacteria"/>
</dbReference>
<dbReference type="AlphaFoldDB" id="F5XXP4"/>
<reference evidence="2" key="1">
    <citation type="submission" date="2006-01" db="EMBL/GenBank/DDBJ databases">
        <title>Genome of the cyst-dividing bacterium Ramlibacter tataouinensis.</title>
        <authorList>
            <person name="Barakat M."/>
            <person name="Ortet P."/>
            <person name="De Luca G."/>
            <person name="Jourlin-Castelli C."/>
            <person name="Ansaldi M."/>
            <person name="Py B."/>
            <person name="Fichant G."/>
            <person name="Coutinho P."/>
            <person name="Voulhoux R."/>
            <person name="Bastien O."/>
            <person name="Roy S."/>
            <person name="Marechal E."/>
            <person name="Henrissat B."/>
            <person name="Quentin Y."/>
            <person name="Noirot P."/>
            <person name="Filloux A."/>
            <person name="Mejean V."/>
            <person name="DuBow M."/>
            <person name="Barras F."/>
            <person name="Heulin T."/>
        </authorList>
    </citation>
    <scope>NUCLEOTIDE SEQUENCE [LARGE SCALE GENOMIC DNA]</scope>
    <source>
        <strain evidence="2">ATCC BAA-407 / DSM 14655 / LMG 21543 / TTB310</strain>
    </source>
</reference>
<dbReference type="InterPro" id="IPR008962">
    <property type="entry name" value="PapD-like_sf"/>
</dbReference>
<dbReference type="KEGG" id="rta:Rta_07660"/>
<reference evidence="1 2" key="2">
    <citation type="journal article" date="2011" name="PLoS ONE">
        <title>The Cyst-Dividing Bacterium Ramlibacter tataouinensis TTB310 Genome Reveals a Well-Stocked Toolbox for Adaptation to a Desert Environment.</title>
        <authorList>
            <person name="De Luca G."/>
            <person name="Barakat M."/>
            <person name="Ortet P."/>
            <person name="Fochesato S."/>
            <person name="Jourlin-Castelli C."/>
            <person name="Ansaldi M."/>
            <person name="Py B."/>
            <person name="Fichant G."/>
            <person name="Coutinho P.M."/>
            <person name="Voulhoux R."/>
            <person name="Bastien O."/>
            <person name="Marechal E."/>
            <person name="Henrissat B."/>
            <person name="Quentin Y."/>
            <person name="Noirot P."/>
            <person name="Filloux A."/>
            <person name="Mejean V."/>
            <person name="Dubow M.S."/>
            <person name="Barras F."/>
            <person name="Barbe V."/>
            <person name="Weissenbach J."/>
            <person name="Mihalcescu I."/>
            <person name="Vermeglio A."/>
            <person name="Achouak W."/>
            <person name="Heulin T."/>
        </authorList>
    </citation>
    <scope>NUCLEOTIDE SEQUENCE [LARGE SCALE GENOMIC DNA]</scope>
    <source>
        <strain evidence="2">ATCC BAA-407 / DSM 14655 / LMG 21543 / TTB310</strain>
    </source>
</reference>
<evidence type="ECO:0000313" key="1">
    <source>
        <dbReference type="EMBL" id="AEG91847.1"/>
    </source>
</evidence>
<dbReference type="STRING" id="365046.Rta_07660"/>
<evidence type="ECO:0000313" key="2">
    <source>
        <dbReference type="Proteomes" id="UP000008385"/>
    </source>
</evidence>
<accession>F5XXP4</accession>
<gene>
    <name evidence="1" type="ordered locus">Rta_07660</name>
</gene>
<dbReference type="Gene3D" id="2.60.40.10">
    <property type="entry name" value="Immunoglobulins"/>
    <property type="match status" value="1"/>
</dbReference>
<keyword evidence="2" id="KW-1185">Reference proteome</keyword>
<dbReference type="SUPFAM" id="SSF49354">
    <property type="entry name" value="PapD-like"/>
    <property type="match status" value="1"/>
</dbReference>